<dbReference type="RefSeq" id="WP_193919444.1">
    <property type="nucleotide sequence ID" value="NZ_JADEWL010000022.1"/>
</dbReference>
<organism evidence="2 3">
    <name type="scientific">Plectonema cf. radiosum LEGE 06105</name>
    <dbReference type="NCBI Taxonomy" id="945769"/>
    <lineage>
        <taxon>Bacteria</taxon>
        <taxon>Bacillati</taxon>
        <taxon>Cyanobacteriota</taxon>
        <taxon>Cyanophyceae</taxon>
        <taxon>Oscillatoriophycideae</taxon>
        <taxon>Oscillatoriales</taxon>
        <taxon>Microcoleaceae</taxon>
        <taxon>Plectonema</taxon>
    </lineage>
</organism>
<feature type="domain" description="Ketosynthase family 3 (KS3)" evidence="1">
    <location>
        <begin position="11"/>
        <end position="299"/>
    </location>
</feature>
<dbReference type="InterPro" id="IPR001227">
    <property type="entry name" value="Ac_transferase_dom_sf"/>
</dbReference>
<dbReference type="SUPFAM" id="SSF52151">
    <property type="entry name" value="FabD/lysophospholipase-like"/>
    <property type="match status" value="1"/>
</dbReference>
<dbReference type="Pfam" id="PF02801">
    <property type="entry name" value="Ketoacyl-synt_C"/>
    <property type="match status" value="1"/>
</dbReference>
<dbReference type="InterPro" id="IPR020841">
    <property type="entry name" value="PKS_Beta-ketoAc_synthase_dom"/>
</dbReference>
<evidence type="ECO:0000313" key="2">
    <source>
        <dbReference type="EMBL" id="MBE9212991.1"/>
    </source>
</evidence>
<dbReference type="InterPro" id="IPR016035">
    <property type="entry name" value="Acyl_Trfase/lysoPLipase"/>
</dbReference>
<reference evidence="2" key="1">
    <citation type="submission" date="2020-10" db="EMBL/GenBank/DDBJ databases">
        <authorList>
            <person name="Castelo-Branco R."/>
            <person name="Eusebio N."/>
            <person name="Adriana R."/>
            <person name="Vieira A."/>
            <person name="Brugerolle De Fraissinette N."/>
            <person name="Rezende De Castro R."/>
            <person name="Schneider M.P."/>
            <person name="Vasconcelos V."/>
            <person name="Leao P.N."/>
        </authorList>
    </citation>
    <scope>NUCLEOTIDE SEQUENCE</scope>
    <source>
        <strain evidence="2">LEGE 06105</strain>
    </source>
</reference>
<dbReference type="SUPFAM" id="SSF53901">
    <property type="entry name" value="Thiolase-like"/>
    <property type="match status" value="1"/>
</dbReference>
<gene>
    <name evidence="2" type="ORF">IQ247_09890</name>
</gene>
<keyword evidence="3" id="KW-1185">Reference proteome</keyword>
<dbReference type="AlphaFoldDB" id="A0A8J7EZE2"/>
<dbReference type="PANTHER" id="PTHR43074">
    <property type="entry name" value="OMEGA-3 POLYUNSATURATED FATTY ACID SYNTHASE PFAB-RELATED"/>
    <property type="match status" value="1"/>
</dbReference>
<dbReference type="GO" id="GO:0016746">
    <property type="term" value="F:acyltransferase activity"/>
    <property type="evidence" value="ECO:0007669"/>
    <property type="project" value="InterPro"/>
</dbReference>
<evidence type="ECO:0000259" key="1">
    <source>
        <dbReference type="SMART" id="SM00825"/>
    </source>
</evidence>
<dbReference type="Proteomes" id="UP000620559">
    <property type="component" value="Unassembled WGS sequence"/>
</dbReference>
<comment type="caution">
    <text evidence="2">The sequence shown here is derived from an EMBL/GenBank/DDBJ whole genome shotgun (WGS) entry which is preliminary data.</text>
</comment>
<evidence type="ECO:0000313" key="3">
    <source>
        <dbReference type="Proteomes" id="UP000620559"/>
    </source>
</evidence>
<dbReference type="InterPro" id="IPR014181">
    <property type="entry name" value="Omega3_polyunsat_FA_synth-like"/>
</dbReference>
<accession>A0A8J7EZE2</accession>
<dbReference type="InterPro" id="IPR016039">
    <property type="entry name" value="Thiolase-like"/>
</dbReference>
<dbReference type="Gene3D" id="3.40.47.10">
    <property type="match status" value="1"/>
</dbReference>
<dbReference type="InterPro" id="IPR014031">
    <property type="entry name" value="Ketoacyl_synth_C"/>
</dbReference>
<dbReference type="Gene3D" id="3.30.70.3290">
    <property type="match status" value="1"/>
</dbReference>
<dbReference type="Gene3D" id="3.40.366.10">
    <property type="entry name" value="Malonyl-Coenzyme A Acyl Carrier Protein, domain 2"/>
    <property type="match status" value="2"/>
</dbReference>
<name>A0A8J7EZE2_9CYAN</name>
<sequence>MVNINHQNHKIAITGININSNSSKELDNFERNIYEGKQYNISSQTNLKIIEIAKNAQIDTNNKIAVIITPDQNISQTELSNLPFTHTATSKTVFNAIKMAQKLLIIREVDTVVIISHTAALALKLYADAQKKHQPIYAIIDALTISQNTSPTAQRITQTCQQTFNIAGVKPEDIGYLEICSNSILEPKKLEIQGLVTAYQSGVKLNCAVGSVKDNIDNSSISEIESVIKTVLCLYYRYIPPVPKWSNPKYPELWENSPFYVDNQSKPWFLSTETSKRIAAINNLNNDNVAHLILSEAPYQQRDSRYLSQIPYYLFPLAADESSNLLEQIQQLEKTISQSDSLNIAAAQTYRYYQQHKNAAYAVAIIGRNHNELQREIKSALKGVKNAFETGGEWKTPVGSYFTAKPLGKKGKVAFVYPGAYSSYIGIARNLFRLFPKIWDSPVIENLYNRVANIEKLLYPRSLTALTKRQLEVVEQQLIDNPLSMLESEVGFAALMSAILKDYFALQPQSCFGYSLGEVSMAIAQGIWTGFNQTSNSLNSSELFTTRLSGDKNAVREYWGLTQEKIKGEFWGNYVLMADVSQVKEQLKKEPRVYLTQINTAQEMVIAGEIAACQRVIKAIGCNAIPAPFNHVIHCEAMASEYDELVKLHTLSINNQPEIDFYSASNYGQLNLDSEVMSHSIAKVLCQQFDFPQLINRVYDSGAKIFVEVGAGNACSRWISENLKQREHTTIFLNRRGVPEHTTLVRGLAQLFSHRVSLSLSALYEQQQPEKIYLETSRGATPISDKEMKNKVDLSKIQNQYQEVMVTLSSRYWSKFTMEEWYTSVNFHGGNTQILNVPEYQDIKVFPQTVNHQSISLNKQINPINSIKTINSTLANDKTSKFIQSNSRKISEANQQNSQAHLAFLKNRQSSFAQMVKMVEFQLTVDSYQ</sequence>
<proteinExistence type="predicted"/>
<dbReference type="InterPro" id="IPR052568">
    <property type="entry name" value="PKS-FAS_Synthase"/>
</dbReference>
<dbReference type="SMART" id="SM00825">
    <property type="entry name" value="PKS_KS"/>
    <property type="match status" value="1"/>
</dbReference>
<dbReference type="EMBL" id="JADEWL010000022">
    <property type="protein sequence ID" value="MBE9212991.1"/>
    <property type="molecule type" value="Genomic_DNA"/>
</dbReference>
<dbReference type="NCBIfam" id="TIGR02816">
    <property type="entry name" value="pfaB_fam"/>
    <property type="match status" value="1"/>
</dbReference>
<protein>
    <submittedName>
        <fullName evidence="2">Type I polyketide synthase</fullName>
    </submittedName>
</protein>
<dbReference type="PANTHER" id="PTHR43074:SF1">
    <property type="entry name" value="BETA-KETOACYL SYNTHASE FAMILY PROTEIN-RELATED"/>
    <property type="match status" value="1"/>
</dbReference>